<proteinExistence type="predicted"/>
<dbReference type="EMBL" id="GGEC01040261">
    <property type="protein sequence ID" value="MBX20745.1"/>
    <property type="molecule type" value="Transcribed_RNA"/>
</dbReference>
<evidence type="ECO:0000313" key="1">
    <source>
        <dbReference type="EMBL" id="MBX20745.1"/>
    </source>
</evidence>
<reference evidence="1" key="1">
    <citation type="submission" date="2018-02" db="EMBL/GenBank/DDBJ databases">
        <title>Rhizophora mucronata_Transcriptome.</title>
        <authorList>
            <person name="Meera S.P."/>
            <person name="Sreeshan A."/>
            <person name="Augustine A."/>
        </authorList>
    </citation>
    <scope>NUCLEOTIDE SEQUENCE</scope>
    <source>
        <tissue evidence="1">Leaf</tissue>
    </source>
</reference>
<name>A0A2P2LRY6_RHIMU</name>
<sequence>MNPVSDICTSFPFTSFPSRRPKIKLIRTSSSKPRSSVTRLAIHGLTTSIFTFLVSTRYSNSGANFCDLNSFACLFENRVS</sequence>
<protein>
    <submittedName>
        <fullName evidence="1">Serine/arginine repetitive matrix protein 1-like isoform X3</fullName>
    </submittedName>
</protein>
<accession>A0A2P2LRY6</accession>
<dbReference type="AlphaFoldDB" id="A0A2P2LRY6"/>
<organism evidence="1">
    <name type="scientific">Rhizophora mucronata</name>
    <name type="common">Asiatic mangrove</name>
    <dbReference type="NCBI Taxonomy" id="61149"/>
    <lineage>
        <taxon>Eukaryota</taxon>
        <taxon>Viridiplantae</taxon>
        <taxon>Streptophyta</taxon>
        <taxon>Embryophyta</taxon>
        <taxon>Tracheophyta</taxon>
        <taxon>Spermatophyta</taxon>
        <taxon>Magnoliopsida</taxon>
        <taxon>eudicotyledons</taxon>
        <taxon>Gunneridae</taxon>
        <taxon>Pentapetalae</taxon>
        <taxon>rosids</taxon>
        <taxon>fabids</taxon>
        <taxon>Malpighiales</taxon>
        <taxon>Rhizophoraceae</taxon>
        <taxon>Rhizophora</taxon>
    </lineage>
</organism>